<evidence type="ECO:0000313" key="2">
    <source>
        <dbReference type="EMBL" id="SOC22932.1"/>
    </source>
</evidence>
<dbReference type="AlphaFoldDB" id="A0A285TKS8"/>
<evidence type="ECO:0000313" key="3">
    <source>
        <dbReference type="Proteomes" id="UP000219331"/>
    </source>
</evidence>
<dbReference type="OrthoDB" id="8446590at2"/>
<organism evidence="2 3">
    <name type="scientific">Stappia indica</name>
    <dbReference type="NCBI Taxonomy" id="538381"/>
    <lineage>
        <taxon>Bacteria</taxon>
        <taxon>Pseudomonadati</taxon>
        <taxon>Pseudomonadota</taxon>
        <taxon>Alphaproteobacteria</taxon>
        <taxon>Hyphomicrobiales</taxon>
        <taxon>Stappiaceae</taxon>
        <taxon>Stappia</taxon>
    </lineage>
</organism>
<feature type="region of interest" description="Disordered" evidence="1">
    <location>
        <begin position="112"/>
        <end position="132"/>
    </location>
</feature>
<protein>
    <recommendedName>
        <fullName evidence="4">DUF2946 domain-containing protein</fullName>
    </recommendedName>
</protein>
<sequence length="132" mass="13527">MHSMRELLKDRLLTWSMAATIVLAMLLQGVIAANARTVMAADGTSPAYVLCSPTAIADPGDDHPLKDLARDCCSTLCKLACVGGTLAAPAAIVLPAPEAAETDAWVPAPAPTALARAEGPPPPARAPPHISI</sequence>
<proteinExistence type="predicted"/>
<dbReference type="STRING" id="538381.GCA_001696535_00739"/>
<dbReference type="EMBL" id="OBML01000012">
    <property type="protein sequence ID" value="SOC22932.1"/>
    <property type="molecule type" value="Genomic_DNA"/>
</dbReference>
<dbReference type="RefSeq" id="WP_141402632.1">
    <property type="nucleotide sequence ID" value="NZ_OBML01000012.1"/>
</dbReference>
<keyword evidence="3" id="KW-1185">Reference proteome</keyword>
<dbReference type="Proteomes" id="UP000219331">
    <property type="component" value="Unassembled WGS sequence"/>
</dbReference>
<name>A0A285TKS8_9HYPH</name>
<evidence type="ECO:0000256" key="1">
    <source>
        <dbReference type="SAM" id="MobiDB-lite"/>
    </source>
</evidence>
<evidence type="ECO:0008006" key="4">
    <source>
        <dbReference type="Google" id="ProtNLM"/>
    </source>
</evidence>
<reference evidence="2 3" key="1">
    <citation type="submission" date="2017-08" db="EMBL/GenBank/DDBJ databases">
        <authorList>
            <person name="de Groot N.N."/>
        </authorList>
    </citation>
    <scope>NUCLEOTIDE SEQUENCE [LARGE SCALE GENOMIC DNA]</scope>
    <source>
        <strain evidence="2 3">USBA 352</strain>
    </source>
</reference>
<accession>A0A285TKS8</accession>
<gene>
    <name evidence="2" type="ORF">SAMN05421512_112189</name>
</gene>